<keyword evidence="6 14" id="KW-0677">Repeat</keyword>
<feature type="domain" description="J" evidence="16">
    <location>
        <begin position="5"/>
        <end position="70"/>
    </location>
</feature>
<evidence type="ECO:0000256" key="2">
    <source>
        <dbReference type="ARBA" id="ARBA00011738"/>
    </source>
</evidence>
<evidence type="ECO:0000256" key="15">
    <source>
        <dbReference type="PROSITE-ProRule" id="PRU00546"/>
    </source>
</evidence>
<feature type="binding site" evidence="14">
    <location>
        <position position="200"/>
    </location>
    <ligand>
        <name>Zn(2+)</name>
        <dbReference type="ChEBI" id="CHEBI:29105"/>
        <label>1</label>
    </ligand>
</feature>
<dbReference type="Proteomes" id="UP000437931">
    <property type="component" value="Unassembled WGS sequence"/>
</dbReference>
<dbReference type="FunFam" id="2.60.260.20:FF:000004">
    <property type="entry name" value="Molecular chaperone DnaJ"/>
    <property type="match status" value="1"/>
</dbReference>
<dbReference type="InterPro" id="IPR008971">
    <property type="entry name" value="HSP40/DnaJ_pept-bd"/>
</dbReference>
<evidence type="ECO:0000256" key="5">
    <source>
        <dbReference type="ARBA" id="ARBA00022723"/>
    </source>
</evidence>
<keyword evidence="9 14" id="KW-0346">Stress response</keyword>
<dbReference type="CDD" id="cd06257">
    <property type="entry name" value="DnaJ"/>
    <property type="match status" value="1"/>
</dbReference>
<evidence type="ECO:0000256" key="6">
    <source>
        <dbReference type="ARBA" id="ARBA00022737"/>
    </source>
</evidence>
<comment type="similarity">
    <text evidence="12 14">Belongs to the DnaJ family.</text>
</comment>
<dbReference type="EMBL" id="WJPN01000001">
    <property type="protein sequence ID" value="MRG98981.1"/>
    <property type="molecule type" value="Genomic_DNA"/>
</dbReference>
<dbReference type="NCBIfam" id="NF008035">
    <property type="entry name" value="PRK10767.1"/>
    <property type="match status" value="1"/>
</dbReference>
<dbReference type="PROSITE" id="PS50076">
    <property type="entry name" value="DNAJ_2"/>
    <property type="match status" value="1"/>
</dbReference>
<comment type="cofactor">
    <cofactor evidence="14">
        <name>Zn(2+)</name>
        <dbReference type="ChEBI" id="CHEBI:29105"/>
    </cofactor>
    <text evidence="14">Binds 2 Zn(2+) ions per monomer.</text>
</comment>
<dbReference type="AlphaFoldDB" id="A0A6N7QDN4"/>
<reference evidence="19" key="2">
    <citation type="journal article" date="2020" name="Plant Dis.">
        <title>A Grain Rot of Rice in Iran Caused by a Xanthomonas Strain Closely Related to X. sacchari.</title>
        <authorList>
            <person name="Mirghasempour S.A."/>
            <person name="Huang S."/>
            <person name="Studholme D.J."/>
            <person name="Brady C.L."/>
        </authorList>
    </citation>
    <scope>NUCLEOTIDE SEQUENCE</scope>
    <source>
        <strain evidence="19">SAM114</strain>
    </source>
</reference>
<dbReference type="InterPro" id="IPR001305">
    <property type="entry name" value="HSP_DnaJ_Cys-rich_dom"/>
</dbReference>
<evidence type="ECO:0000256" key="8">
    <source>
        <dbReference type="ARBA" id="ARBA00022833"/>
    </source>
</evidence>
<feature type="binding site" evidence="14">
    <location>
        <position position="164"/>
    </location>
    <ligand>
        <name>Zn(2+)</name>
        <dbReference type="ChEBI" id="CHEBI:29105"/>
        <label>2</label>
    </ligand>
</feature>
<dbReference type="GO" id="GO:0051082">
    <property type="term" value="F:unfolded protein binding"/>
    <property type="evidence" value="ECO:0007669"/>
    <property type="project" value="UniProtKB-UniRule"/>
</dbReference>
<evidence type="ECO:0000256" key="14">
    <source>
        <dbReference type="HAMAP-Rule" id="MF_01152"/>
    </source>
</evidence>
<evidence type="ECO:0000256" key="4">
    <source>
        <dbReference type="ARBA" id="ARBA00022705"/>
    </source>
</evidence>
<feature type="binding site" evidence="14">
    <location>
        <position position="183"/>
    </location>
    <ligand>
        <name>Zn(2+)</name>
        <dbReference type="ChEBI" id="CHEBI:29105"/>
        <label>2</label>
    </ligand>
</feature>
<evidence type="ECO:0000259" key="16">
    <source>
        <dbReference type="PROSITE" id="PS50076"/>
    </source>
</evidence>
<dbReference type="PANTHER" id="PTHR43096:SF48">
    <property type="entry name" value="CHAPERONE PROTEIN DNAJ"/>
    <property type="match status" value="1"/>
</dbReference>
<dbReference type="FunFam" id="2.10.230.10:FF:000002">
    <property type="entry name" value="Molecular chaperone DnaJ"/>
    <property type="match status" value="1"/>
</dbReference>
<evidence type="ECO:0000256" key="12">
    <source>
        <dbReference type="ARBA" id="ARBA00061004"/>
    </source>
</evidence>
<evidence type="ECO:0000313" key="20">
    <source>
        <dbReference type="Proteomes" id="UP000437931"/>
    </source>
</evidence>
<keyword evidence="10 14" id="KW-0143">Chaperone</keyword>
<dbReference type="SUPFAM" id="SSF49493">
    <property type="entry name" value="HSP40/DnaJ peptide-binding domain"/>
    <property type="match status" value="2"/>
</dbReference>
<dbReference type="Pfam" id="PF01556">
    <property type="entry name" value="DnaJ_C"/>
    <property type="match status" value="1"/>
</dbReference>
<dbReference type="HAMAP" id="MF_01152">
    <property type="entry name" value="DnaJ"/>
    <property type="match status" value="1"/>
</dbReference>
<dbReference type="InterPro" id="IPR012724">
    <property type="entry name" value="DnaJ"/>
</dbReference>
<evidence type="ECO:0000256" key="10">
    <source>
        <dbReference type="ARBA" id="ARBA00023186"/>
    </source>
</evidence>
<feature type="repeat" description="CXXCXGXG motif" evidence="14">
    <location>
        <begin position="161"/>
        <end position="168"/>
    </location>
</feature>
<evidence type="ECO:0000256" key="9">
    <source>
        <dbReference type="ARBA" id="ARBA00023016"/>
    </source>
</evidence>
<dbReference type="RefSeq" id="WP_017908540.1">
    <property type="nucleotide sequence ID" value="NZ_CP132342.1"/>
</dbReference>
<dbReference type="InterPro" id="IPR002939">
    <property type="entry name" value="DnaJ_C"/>
</dbReference>
<dbReference type="Gene3D" id="1.10.287.110">
    <property type="entry name" value="DnaJ domain"/>
    <property type="match status" value="1"/>
</dbReference>
<dbReference type="NCBIfam" id="TIGR02349">
    <property type="entry name" value="DnaJ_bact"/>
    <property type="match status" value="1"/>
</dbReference>
<dbReference type="FunFam" id="1.10.287.110:FF:000034">
    <property type="entry name" value="Chaperone protein DnaJ"/>
    <property type="match status" value="1"/>
</dbReference>
<evidence type="ECO:0000256" key="13">
    <source>
        <dbReference type="ARBA" id="ARBA00067609"/>
    </source>
</evidence>
<feature type="repeat" description="CXXCXGXG motif" evidence="14">
    <location>
        <begin position="145"/>
        <end position="152"/>
    </location>
</feature>
<dbReference type="SUPFAM" id="SSF46565">
    <property type="entry name" value="Chaperone J-domain"/>
    <property type="match status" value="1"/>
</dbReference>
<comment type="subunit">
    <text evidence="2 14">Homodimer.</text>
</comment>
<dbReference type="PROSITE" id="PS51188">
    <property type="entry name" value="ZF_CR"/>
    <property type="match status" value="1"/>
</dbReference>
<dbReference type="Gene3D" id="2.60.260.20">
    <property type="entry name" value="Urease metallochaperone UreE, N-terminal domain"/>
    <property type="match status" value="2"/>
</dbReference>
<keyword evidence="4 14" id="KW-0235">DNA replication</keyword>
<keyword evidence="7 14" id="KW-0863">Zinc-finger</keyword>
<keyword evidence="8 14" id="KW-0862">Zinc</keyword>
<dbReference type="GO" id="GO:0005737">
    <property type="term" value="C:cytoplasm"/>
    <property type="evidence" value="ECO:0007669"/>
    <property type="project" value="UniProtKB-SubCell"/>
</dbReference>
<dbReference type="InterPro" id="IPR036410">
    <property type="entry name" value="HSP_DnaJ_Cys-rich_dom_sf"/>
</dbReference>
<dbReference type="Proteomes" id="UP000439314">
    <property type="component" value="Unassembled WGS sequence"/>
</dbReference>
<feature type="domain" description="CR-type" evidence="17">
    <location>
        <begin position="132"/>
        <end position="209"/>
    </location>
</feature>
<dbReference type="GO" id="GO:0008270">
    <property type="term" value="F:zinc ion binding"/>
    <property type="evidence" value="ECO:0007669"/>
    <property type="project" value="UniProtKB-UniRule"/>
</dbReference>
<gene>
    <name evidence="14 18" type="primary">dnaJ</name>
    <name evidence="18" type="ORF">GIY21_01585</name>
    <name evidence="19" type="ORF">GIY22_01185</name>
</gene>
<dbReference type="EMBL" id="WJPM01000001">
    <property type="protein sequence ID" value="MRH73228.1"/>
    <property type="molecule type" value="Genomic_DNA"/>
</dbReference>
<feature type="binding site" evidence="14">
    <location>
        <position position="197"/>
    </location>
    <ligand>
        <name>Zn(2+)</name>
        <dbReference type="ChEBI" id="CHEBI:29105"/>
        <label>1</label>
    </ligand>
</feature>
<protein>
    <recommendedName>
        <fullName evidence="13 14">Chaperone protein DnaJ</fullName>
    </recommendedName>
</protein>
<dbReference type="GO" id="GO:0006260">
    <property type="term" value="P:DNA replication"/>
    <property type="evidence" value="ECO:0007669"/>
    <property type="project" value="UniProtKB-KW"/>
</dbReference>
<feature type="repeat" description="CXXCXGXG motif" evidence="14">
    <location>
        <begin position="183"/>
        <end position="190"/>
    </location>
</feature>
<dbReference type="SUPFAM" id="SSF57938">
    <property type="entry name" value="DnaJ/Hsp40 cysteine-rich domain"/>
    <property type="match status" value="1"/>
</dbReference>
<name>A0A6N7QDN4_9XANT</name>
<dbReference type="Gene3D" id="2.10.230.10">
    <property type="entry name" value="Heat shock protein DnaJ, cysteine-rich domain"/>
    <property type="match status" value="1"/>
</dbReference>
<dbReference type="SMART" id="SM00271">
    <property type="entry name" value="DnaJ"/>
    <property type="match status" value="1"/>
</dbReference>
<feature type="repeat" description="CXXCXGXG motif" evidence="14">
    <location>
        <begin position="197"/>
        <end position="204"/>
    </location>
</feature>
<organism evidence="18 21">
    <name type="scientific">Xanthomonas sontii</name>
    <dbReference type="NCBI Taxonomy" id="2650745"/>
    <lineage>
        <taxon>Bacteria</taxon>
        <taxon>Pseudomonadati</taxon>
        <taxon>Pseudomonadota</taxon>
        <taxon>Gammaproteobacteria</taxon>
        <taxon>Lysobacterales</taxon>
        <taxon>Lysobacteraceae</taxon>
        <taxon>Xanthomonas</taxon>
    </lineage>
</organism>
<evidence type="ECO:0000313" key="18">
    <source>
        <dbReference type="EMBL" id="MRG98981.1"/>
    </source>
</evidence>
<dbReference type="GO" id="GO:0042026">
    <property type="term" value="P:protein refolding"/>
    <property type="evidence" value="ECO:0007669"/>
    <property type="project" value="TreeGrafter"/>
</dbReference>
<evidence type="ECO:0000259" key="17">
    <source>
        <dbReference type="PROSITE" id="PS51188"/>
    </source>
</evidence>
<accession>A0A6N7QDN4</accession>
<keyword evidence="20" id="KW-1185">Reference proteome</keyword>
<keyword evidence="5 14" id="KW-0479">Metal-binding</keyword>
<dbReference type="PANTHER" id="PTHR43096">
    <property type="entry name" value="DNAJ HOMOLOG 1, MITOCHONDRIAL-RELATED"/>
    <property type="match status" value="1"/>
</dbReference>
<dbReference type="GO" id="GO:0009408">
    <property type="term" value="P:response to heat"/>
    <property type="evidence" value="ECO:0007669"/>
    <property type="project" value="InterPro"/>
</dbReference>
<feature type="binding site" evidence="14">
    <location>
        <position position="161"/>
    </location>
    <ligand>
        <name>Zn(2+)</name>
        <dbReference type="ChEBI" id="CHEBI:29105"/>
        <label>2</label>
    </ligand>
</feature>
<dbReference type="Pfam" id="PF00226">
    <property type="entry name" value="DnaJ"/>
    <property type="match status" value="1"/>
</dbReference>
<evidence type="ECO:0000256" key="3">
    <source>
        <dbReference type="ARBA" id="ARBA00022490"/>
    </source>
</evidence>
<proteinExistence type="inferred from homology"/>
<feature type="binding site" evidence="14">
    <location>
        <position position="148"/>
    </location>
    <ligand>
        <name>Zn(2+)</name>
        <dbReference type="ChEBI" id="CHEBI:29105"/>
        <label>1</label>
    </ligand>
</feature>
<comment type="function">
    <text evidence="11 14">Participates actively in the response to hyperosmotic and heat shock by preventing the aggregation of stress-denatured proteins and by disaggregating proteins, also in an autonomous, DnaK-independent fashion. Unfolded proteins bind initially to DnaJ; upon interaction with the DnaJ-bound protein, DnaK hydrolyzes its bound ATP, resulting in the formation of a stable complex. GrpE releases ADP from DnaK; ATP binding to DnaK triggers the release of the substrate protein, thus completing the reaction cycle. Several rounds of ATP-dependent interactions between DnaJ, DnaK and GrpE are required for fully efficient folding. Also involved, together with DnaK and GrpE, in the DNA replication of plasmids through activation of initiation proteins.</text>
</comment>
<evidence type="ECO:0000313" key="19">
    <source>
        <dbReference type="EMBL" id="MRH73228.1"/>
    </source>
</evidence>
<dbReference type="InterPro" id="IPR036869">
    <property type="entry name" value="J_dom_sf"/>
</dbReference>
<feature type="binding site" evidence="14">
    <location>
        <position position="186"/>
    </location>
    <ligand>
        <name>Zn(2+)</name>
        <dbReference type="ChEBI" id="CHEBI:29105"/>
        <label>2</label>
    </ligand>
</feature>
<feature type="binding site" evidence="14">
    <location>
        <position position="145"/>
    </location>
    <ligand>
        <name>Zn(2+)</name>
        <dbReference type="ChEBI" id="CHEBI:29105"/>
        <label>1</label>
    </ligand>
</feature>
<dbReference type="InterPro" id="IPR001623">
    <property type="entry name" value="DnaJ_domain"/>
</dbReference>
<keyword evidence="3 14" id="KW-0963">Cytoplasm</keyword>
<evidence type="ECO:0000256" key="11">
    <source>
        <dbReference type="ARBA" id="ARBA00053423"/>
    </source>
</evidence>
<evidence type="ECO:0000256" key="1">
    <source>
        <dbReference type="ARBA" id="ARBA00004496"/>
    </source>
</evidence>
<dbReference type="GO" id="GO:0005524">
    <property type="term" value="F:ATP binding"/>
    <property type="evidence" value="ECO:0007669"/>
    <property type="project" value="InterPro"/>
</dbReference>
<comment type="subcellular location">
    <subcellularLocation>
        <location evidence="1 14">Cytoplasm</location>
    </subcellularLocation>
</comment>
<feature type="zinc finger region" description="CR-type" evidence="15">
    <location>
        <begin position="132"/>
        <end position="209"/>
    </location>
</feature>
<reference evidence="20 21" key="1">
    <citation type="submission" date="2019-11" db="EMBL/GenBank/DDBJ databases">
        <title>First report of rice panicle blight caused by Xanthomonas sp. in Iran.</title>
        <authorList>
            <person name="Mirghasempour S.A."/>
            <person name="Huang S."/>
            <person name="Brady C.L."/>
            <person name="Studholme D.J."/>
        </authorList>
    </citation>
    <scope>NUCLEOTIDE SEQUENCE [LARGE SCALE GENOMIC DNA]</scope>
    <source>
        <strain evidence="18 21">ASD011</strain>
        <strain evidence="20">SAM114</strain>
    </source>
</reference>
<comment type="domain">
    <text evidence="14">The J domain is necessary and sufficient to stimulate DnaK ATPase activity. Zinc center 1 plays an important role in the autonomous, DnaK-independent chaperone activity of DnaJ. Zinc center 2 is essential for interaction with DnaK and for DnaJ activity.</text>
</comment>
<comment type="caution">
    <text evidence="18">The sequence shown here is derived from an EMBL/GenBank/DDBJ whole genome shotgun (WGS) entry which is preliminary data.</text>
</comment>
<evidence type="ECO:0000256" key="7">
    <source>
        <dbReference type="ARBA" id="ARBA00022771"/>
    </source>
</evidence>
<evidence type="ECO:0000313" key="21">
    <source>
        <dbReference type="Proteomes" id="UP000439314"/>
    </source>
</evidence>
<dbReference type="Pfam" id="PF00684">
    <property type="entry name" value="DnaJ_CXXCXGXG"/>
    <property type="match status" value="1"/>
</dbReference>
<sequence>MSKRDYYEVLGVARTASDDELKKAYRRCAMKYHPDRNPGDQAAEAAFKECKEAYEVLSDGNRRRMYDAHGHAAFEHGMGGMGGGPGGPDMGDIFGDIFGNIFGGAGGGGRAPRRGADIGYVLELDLEEAVAGIERRIEIPTLSECEHCHGSGSEDGKVETCGTCHGRGQVRIQRGIFAMQQTCPQCAGRGQIVQNPCGVCHGAGRVEETKVLSVKIPAGVDNGDRIRLSGEGEAGPAGTPPGDLYVEVRVREHPIFQRDGDDLHCEVPIRISQAALGDTVRVATLGGEAEIRIPAETQTGKLFRLRGKGVRSVRSRSEGDLYCRVVVETPINLTADQRKLLEQFESTFTGEDARKHSPKSATFIDGVKGFWDRMTS</sequence>
<dbReference type="CDD" id="cd10747">
    <property type="entry name" value="DnaJ_C"/>
    <property type="match status" value="1"/>
</dbReference>
<dbReference type="GO" id="GO:0031072">
    <property type="term" value="F:heat shock protein binding"/>
    <property type="evidence" value="ECO:0007669"/>
    <property type="project" value="InterPro"/>
</dbReference>
<dbReference type="PRINTS" id="PR00625">
    <property type="entry name" value="JDOMAIN"/>
</dbReference>
<dbReference type="CDD" id="cd10719">
    <property type="entry name" value="DnaJ_zf"/>
    <property type="match status" value="1"/>
</dbReference>